<dbReference type="VEuPathDB" id="MicrosporidiaDB:M153_26350000544"/>
<dbReference type="Pfam" id="PF17919">
    <property type="entry name" value="RT_RNaseH_2"/>
    <property type="match status" value="1"/>
</dbReference>
<name>A0A0R0LWY8_9MICR</name>
<proteinExistence type="predicted"/>
<comment type="caution">
    <text evidence="2">The sequence shown here is derived from an EMBL/GenBank/DDBJ whole genome shotgun (WGS) entry which is preliminary data.</text>
</comment>
<dbReference type="Gene3D" id="3.30.70.270">
    <property type="match status" value="1"/>
</dbReference>
<dbReference type="PANTHER" id="PTHR33064">
    <property type="entry name" value="POL PROTEIN"/>
    <property type="match status" value="1"/>
</dbReference>
<dbReference type="InterPro" id="IPR043128">
    <property type="entry name" value="Rev_trsase/Diguanyl_cyclase"/>
</dbReference>
<dbReference type="InterPro" id="IPR041577">
    <property type="entry name" value="RT_RNaseH_2"/>
</dbReference>
<dbReference type="PANTHER" id="PTHR33064:SF40">
    <property type="entry name" value="REVERSE TRANSCRIPTASE_RETROTRANSPOSON-DERIVED PROTEIN RNASE H-LIKE DOMAIN-CONTAINING PROTEIN"/>
    <property type="match status" value="1"/>
</dbReference>
<gene>
    <name evidence="2" type="ORF">M153_26350000544</name>
</gene>
<organism evidence="2 3">
    <name type="scientific">Pseudoloma neurophilia</name>
    <dbReference type="NCBI Taxonomy" id="146866"/>
    <lineage>
        <taxon>Eukaryota</taxon>
        <taxon>Fungi</taxon>
        <taxon>Fungi incertae sedis</taxon>
        <taxon>Microsporidia</taxon>
        <taxon>Pseudoloma</taxon>
    </lineage>
</organism>
<keyword evidence="3" id="KW-1185">Reference proteome</keyword>
<accession>A0A0R0LWY8</accession>
<feature type="domain" description="Reverse transcriptase/retrotransposon-derived protein RNase H-like" evidence="1">
    <location>
        <begin position="28"/>
        <end position="92"/>
    </location>
</feature>
<sequence>FRNFVKDISLLMLPLTDLLRNCKREIKWTEKYELVRQKIFDGIQDNILLHHPDYSKPFELHTDASERGIGAVLLQDGKIIGIFSKKLNDTEQITQ</sequence>
<dbReference type="AlphaFoldDB" id="A0A0R0LWY8"/>
<protein>
    <submittedName>
        <fullName evidence="2">Transposable element</fullName>
    </submittedName>
</protein>
<dbReference type="EMBL" id="LGUB01001538">
    <property type="protein sequence ID" value="KRH91775.1"/>
    <property type="molecule type" value="Genomic_DNA"/>
</dbReference>
<dbReference type="SUPFAM" id="SSF56672">
    <property type="entry name" value="DNA/RNA polymerases"/>
    <property type="match status" value="1"/>
</dbReference>
<reference evidence="2 3" key="1">
    <citation type="submission" date="2015-07" db="EMBL/GenBank/DDBJ databases">
        <title>The genome of Pseudoloma neurophilia, a relevant intracellular parasite of the zebrafish.</title>
        <authorList>
            <person name="Ndikumana S."/>
            <person name="Pelin A."/>
            <person name="Sanders J."/>
            <person name="Corradi N."/>
        </authorList>
    </citation>
    <scope>NUCLEOTIDE SEQUENCE [LARGE SCALE GENOMIC DNA]</scope>
    <source>
        <strain evidence="2 3">MK1</strain>
    </source>
</reference>
<dbReference type="OrthoDB" id="3018369at2759"/>
<feature type="non-terminal residue" evidence="2">
    <location>
        <position position="1"/>
    </location>
</feature>
<dbReference type="Proteomes" id="UP000051530">
    <property type="component" value="Unassembled WGS sequence"/>
</dbReference>
<evidence type="ECO:0000313" key="2">
    <source>
        <dbReference type="EMBL" id="KRH91775.1"/>
    </source>
</evidence>
<evidence type="ECO:0000313" key="3">
    <source>
        <dbReference type="Proteomes" id="UP000051530"/>
    </source>
</evidence>
<dbReference type="InterPro" id="IPR051320">
    <property type="entry name" value="Viral_Replic_Matur_Polypro"/>
</dbReference>
<evidence type="ECO:0000259" key="1">
    <source>
        <dbReference type="Pfam" id="PF17919"/>
    </source>
</evidence>
<dbReference type="InterPro" id="IPR043502">
    <property type="entry name" value="DNA/RNA_pol_sf"/>
</dbReference>